<organism evidence="14 15">
    <name type="scientific">Salinicoccus jeotgali</name>
    <dbReference type="NCBI Taxonomy" id="381634"/>
    <lineage>
        <taxon>Bacteria</taxon>
        <taxon>Bacillati</taxon>
        <taxon>Bacillota</taxon>
        <taxon>Bacilli</taxon>
        <taxon>Bacillales</taxon>
        <taxon>Staphylococcaceae</taxon>
        <taxon>Salinicoccus</taxon>
    </lineage>
</organism>
<comment type="caution">
    <text evidence="14">The sequence shown here is derived from an EMBL/GenBank/DDBJ whole genome shotgun (WGS) entry which is preliminary data.</text>
</comment>
<protein>
    <recommendedName>
        <fullName evidence="3 10">Catalase</fullName>
        <ecNumber evidence="3 10">1.11.1.6</ecNumber>
    </recommendedName>
</protein>
<dbReference type="Pfam" id="PF00199">
    <property type="entry name" value="Catalase"/>
    <property type="match status" value="1"/>
</dbReference>
<dbReference type="InterPro" id="IPR011614">
    <property type="entry name" value="Catalase_core"/>
</dbReference>
<proteinExistence type="inferred from homology"/>
<dbReference type="InterPro" id="IPR002226">
    <property type="entry name" value="Catalase_haem_BS"/>
</dbReference>
<evidence type="ECO:0000256" key="4">
    <source>
        <dbReference type="ARBA" id="ARBA00022559"/>
    </source>
</evidence>
<dbReference type="InterPro" id="IPR024712">
    <property type="entry name" value="Catalase_clade2"/>
</dbReference>
<dbReference type="InterPro" id="IPR029062">
    <property type="entry name" value="Class_I_gatase-like"/>
</dbReference>
<accession>A0ABP7E9A7</accession>
<comment type="catalytic activity">
    <reaction evidence="10 11">
        <text>2 H2O2 = O2 + 2 H2O</text>
        <dbReference type="Rhea" id="RHEA:20309"/>
        <dbReference type="ChEBI" id="CHEBI:15377"/>
        <dbReference type="ChEBI" id="CHEBI:15379"/>
        <dbReference type="ChEBI" id="CHEBI:16240"/>
        <dbReference type="EC" id="1.11.1.6"/>
    </reaction>
</comment>
<dbReference type="InterPro" id="IPR041399">
    <property type="entry name" value="Catalase_large_C"/>
</dbReference>
<dbReference type="Gene3D" id="3.40.50.880">
    <property type="match status" value="1"/>
</dbReference>
<comment type="cofactor">
    <cofactor evidence="1 10">
        <name>heme</name>
        <dbReference type="ChEBI" id="CHEBI:30413"/>
    </cofactor>
</comment>
<evidence type="ECO:0000256" key="11">
    <source>
        <dbReference type="RuleBase" id="RU000498"/>
    </source>
</evidence>
<dbReference type="PROSITE" id="PS51402">
    <property type="entry name" value="CATALASE_3"/>
    <property type="match status" value="1"/>
</dbReference>
<dbReference type="InterPro" id="IPR043156">
    <property type="entry name" value="Catalase_clade2_helical"/>
</dbReference>
<dbReference type="PIRSF" id="PIRSF038927">
    <property type="entry name" value="Catalase_clade2"/>
    <property type="match status" value="1"/>
</dbReference>
<keyword evidence="7 10" id="KW-0560">Oxidoreductase</keyword>
<dbReference type="Pfam" id="PF18011">
    <property type="entry name" value="Catalase_C"/>
    <property type="match status" value="1"/>
</dbReference>
<dbReference type="Gene3D" id="1.20.1370.20">
    <property type="match status" value="1"/>
</dbReference>
<evidence type="ECO:0000256" key="7">
    <source>
        <dbReference type="ARBA" id="ARBA00023002"/>
    </source>
</evidence>
<keyword evidence="4 10" id="KW-0575">Peroxidase</keyword>
<keyword evidence="6 10" id="KW-0479">Metal-binding</keyword>
<dbReference type="EC" id="1.11.1.6" evidence="3 10"/>
<evidence type="ECO:0000256" key="2">
    <source>
        <dbReference type="ARBA" id="ARBA00010660"/>
    </source>
</evidence>
<dbReference type="InterPro" id="IPR018028">
    <property type="entry name" value="Catalase"/>
</dbReference>
<evidence type="ECO:0000313" key="14">
    <source>
        <dbReference type="EMBL" id="GAA3716004.1"/>
    </source>
</evidence>
<keyword evidence="15" id="KW-1185">Reference proteome</keyword>
<evidence type="ECO:0000256" key="3">
    <source>
        <dbReference type="ARBA" id="ARBA00012314"/>
    </source>
</evidence>
<gene>
    <name evidence="14" type="ORF">GCM10022378_02920</name>
</gene>
<dbReference type="PRINTS" id="PR00067">
    <property type="entry name" value="CATALASE"/>
</dbReference>
<dbReference type="InterPro" id="IPR010582">
    <property type="entry name" value="Catalase_immune_responsive"/>
</dbReference>
<evidence type="ECO:0000256" key="5">
    <source>
        <dbReference type="ARBA" id="ARBA00022617"/>
    </source>
</evidence>
<comment type="similarity">
    <text evidence="2">Belongs to the catalase family. HPII subfamily.</text>
</comment>
<evidence type="ECO:0000259" key="13">
    <source>
        <dbReference type="SMART" id="SM01060"/>
    </source>
</evidence>
<evidence type="ECO:0000256" key="9">
    <source>
        <dbReference type="ARBA" id="ARBA00023324"/>
    </source>
</evidence>
<dbReference type="PANTHER" id="PTHR42821:SF1">
    <property type="entry name" value="CATALASE-B"/>
    <property type="match status" value="1"/>
</dbReference>
<dbReference type="PANTHER" id="PTHR42821">
    <property type="entry name" value="CATALASE"/>
    <property type="match status" value="1"/>
</dbReference>
<feature type="region of interest" description="Disordered" evidence="12">
    <location>
        <begin position="1"/>
        <end position="23"/>
    </location>
</feature>
<feature type="domain" description="Catalase core" evidence="13">
    <location>
        <begin position="22"/>
        <end position="410"/>
    </location>
</feature>
<name>A0ABP7E9A7_9STAP</name>
<evidence type="ECO:0000256" key="8">
    <source>
        <dbReference type="ARBA" id="ARBA00023004"/>
    </source>
</evidence>
<sequence>MNKKKEDLQKNTIDNTKKAHMTTNQGLKVSNDEFSLKAGERGPTLMEDFHFREKMTHFDHERIPERVVHARGFGVHGEFELYESLEKYTKAGLFTDTSRRTPVFVRFSTVAGNRGSMDIPRDVRGFATKFYTEEGNFDLVGNNMPVFFMQDAIRFPDMVHAVKPEPHNEMPQAASAHDTFWDWVSQNTESAHMVMWLMSDRAIPRSLRMMEGFGVHTFRLVNAEGKSHFVKFHWKPKLGTHQVVWDEAQLINGKNMDFHRQDLWENIDKGNAVEFELGMQLIPEEDEFNMDFDILDPTKLWPEEDVPVQIVGKMTLNQNVDDYFAETEQVAFHPGHVVPGIDFSNDPLLQGRLFSYTDTQLIRLGGPNFHQIPINRPICPFANNQREGYNQMNVTKGQTSYHKNYLNNNQPEPASPEEGGYEHYDEKVEGRKIRARSESFKDHFSQAKMFLNSMTEHEKQHMFDALSFELGKCKSLGVRQNVVDYLLNPIDREMTEYVVDKIGVDLPDTVEESTYEKSSPALSMANTPSSLETRQIGIMITPDVPKEKMLNLQQKLEDKGTAVTFISDKIRKIGDDVMTETFDTVHSVLFDAVIVLKGQENLHPEAVENLEIAFKHKKAIGFSTDDGDIFRALSFTDDDKGVTNIEENLEQYLEDVKSHRIWDR</sequence>
<comment type="function">
    <text evidence="10">Decomposes hydrogen peroxide into water and oxygen; serves to protect cells from the toxic effects of hydrogen peroxide.</text>
</comment>
<evidence type="ECO:0000256" key="10">
    <source>
        <dbReference type="PIRNR" id="PIRNR038927"/>
    </source>
</evidence>
<dbReference type="PROSITE" id="PS00438">
    <property type="entry name" value="CATALASE_2"/>
    <property type="match status" value="1"/>
</dbReference>
<evidence type="ECO:0000256" key="1">
    <source>
        <dbReference type="ARBA" id="ARBA00001971"/>
    </source>
</evidence>
<evidence type="ECO:0000256" key="6">
    <source>
        <dbReference type="ARBA" id="ARBA00022723"/>
    </source>
</evidence>
<dbReference type="SMART" id="SM01060">
    <property type="entry name" value="Catalase"/>
    <property type="match status" value="1"/>
</dbReference>
<dbReference type="RefSeq" id="WP_344700847.1">
    <property type="nucleotide sequence ID" value="NZ_BAABCK010000011.1"/>
</dbReference>
<dbReference type="EMBL" id="BAABCK010000011">
    <property type="protein sequence ID" value="GAA3716004.1"/>
    <property type="molecule type" value="Genomic_DNA"/>
</dbReference>
<dbReference type="PROSITE" id="PS00437">
    <property type="entry name" value="CATALASE_1"/>
    <property type="match status" value="1"/>
</dbReference>
<evidence type="ECO:0000313" key="15">
    <source>
        <dbReference type="Proteomes" id="UP001500920"/>
    </source>
</evidence>
<evidence type="ECO:0000256" key="12">
    <source>
        <dbReference type="SAM" id="MobiDB-lite"/>
    </source>
</evidence>
<keyword evidence="5 10" id="KW-0349">Heme</keyword>
<keyword evidence="8 10" id="KW-0408">Iron</keyword>
<keyword evidence="9 10" id="KW-0376">Hydrogen peroxide</keyword>
<dbReference type="Proteomes" id="UP001500920">
    <property type="component" value="Unassembled WGS sequence"/>
</dbReference>
<dbReference type="InterPro" id="IPR020835">
    <property type="entry name" value="Catalase_sf"/>
</dbReference>
<dbReference type="Gene3D" id="2.40.180.10">
    <property type="entry name" value="Catalase core domain"/>
    <property type="match status" value="1"/>
</dbReference>
<dbReference type="Pfam" id="PF06628">
    <property type="entry name" value="Catalase-rel"/>
    <property type="match status" value="1"/>
</dbReference>
<dbReference type="InterPro" id="IPR024708">
    <property type="entry name" value="Catalase_AS"/>
</dbReference>
<reference evidence="15" key="1">
    <citation type="journal article" date="2019" name="Int. J. Syst. Evol. Microbiol.">
        <title>The Global Catalogue of Microorganisms (GCM) 10K type strain sequencing project: providing services to taxonomists for standard genome sequencing and annotation.</title>
        <authorList>
            <consortium name="The Broad Institute Genomics Platform"/>
            <consortium name="The Broad Institute Genome Sequencing Center for Infectious Disease"/>
            <person name="Wu L."/>
            <person name="Ma J."/>
        </authorList>
    </citation>
    <scope>NUCLEOTIDE SEQUENCE [LARGE SCALE GENOMIC DNA]</scope>
    <source>
        <strain evidence="15">JCM 16981</strain>
    </source>
</reference>
<dbReference type="SUPFAM" id="SSF56634">
    <property type="entry name" value="Heme-dependent catalase-like"/>
    <property type="match status" value="1"/>
</dbReference>